<keyword evidence="7" id="KW-1185">Reference proteome</keyword>
<dbReference type="PROSITE" id="PS51050">
    <property type="entry name" value="ZF_CW"/>
    <property type="match status" value="1"/>
</dbReference>
<protein>
    <recommendedName>
        <fullName evidence="5">CW-type domain-containing protein</fullName>
    </recommendedName>
</protein>
<dbReference type="InterPro" id="IPR011124">
    <property type="entry name" value="Znf_CW"/>
</dbReference>
<dbReference type="Gene3D" id="3.30.40.100">
    <property type="match status" value="1"/>
</dbReference>
<feature type="region of interest" description="Disordered" evidence="4">
    <location>
        <begin position="84"/>
        <end position="115"/>
    </location>
</feature>
<dbReference type="Proteomes" id="UP001630127">
    <property type="component" value="Unassembled WGS sequence"/>
</dbReference>
<evidence type="ECO:0000259" key="5">
    <source>
        <dbReference type="PROSITE" id="PS51050"/>
    </source>
</evidence>
<evidence type="ECO:0000256" key="1">
    <source>
        <dbReference type="ARBA" id="ARBA00022723"/>
    </source>
</evidence>
<evidence type="ECO:0000256" key="4">
    <source>
        <dbReference type="SAM" id="MobiDB-lite"/>
    </source>
</evidence>
<feature type="domain" description="CW-type" evidence="5">
    <location>
        <begin position="27"/>
        <end position="77"/>
    </location>
</feature>
<keyword evidence="3" id="KW-0862">Zinc</keyword>
<dbReference type="Pfam" id="PF07496">
    <property type="entry name" value="zf-CW"/>
    <property type="match status" value="1"/>
</dbReference>
<dbReference type="GO" id="GO:0008270">
    <property type="term" value="F:zinc ion binding"/>
    <property type="evidence" value="ECO:0007669"/>
    <property type="project" value="UniProtKB-KW"/>
</dbReference>
<organism evidence="6 7">
    <name type="scientific">Cinchona calisaya</name>
    <dbReference type="NCBI Taxonomy" id="153742"/>
    <lineage>
        <taxon>Eukaryota</taxon>
        <taxon>Viridiplantae</taxon>
        <taxon>Streptophyta</taxon>
        <taxon>Embryophyta</taxon>
        <taxon>Tracheophyta</taxon>
        <taxon>Spermatophyta</taxon>
        <taxon>Magnoliopsida</taxon>
        <taxon>eudicotyledons</taxon>
        <taxon>Gunneridae</taxon>
        <taxon>Pentapetalae</taxon>
        <taxon>asterids</taxon>
        <taxon>lamiids</taxon>
        <taxon>Gentianales</taxon>
        <taxon>Rubiaceae</taxon>
        <taxon>Cinchonoideae</taxon>
        <taxon>Cinchoneae</taxon>
        <taxon>Cinchona</taxon>
    </lineage>
</organism>
<sequence length="148" mass="16881">MLFIGSLALSSRRSITASGPHDVGLFPPIYGKWVQCDKCRKWRMLNAGFDSKMLPPEGFCYMKPFNGRCDMPEEKVEDGVVTMSSNHSGYSWTKDLDYTDRSPEEPPKTEERYTVNEKKHEGTKELENTMRRIGTSGSKCLYPCLIID</sequence>
<keyword evidence="2" id="KW-0863">Zinc-finger</keyword>
<name>A0ABD3A3L1_9GENT</name>
<evidence type="ECO:0000313" key="7">
    <source>
        <dbReference type="Proteomes" id="UP001630127"/>
    </source>
</evidence>
<comment type="caution">
    <text evidence="6">The sequence shown here is derived from an EMBL/GenBank/DDBJ whole genome shotgun (WGS) entry which is preliminary data.</text>
</comment>
<proteinExistence type="predicted"/>
<evidence type="ECO:0000313" key="6">
    <source>
        <dbReference type="EMBL" id="KAL3525145.1"/>
    </source>
</evidence>
<evidence type="ECO:0000256" key="3">
    <source>
        <dbReference type="ARBA" id="ARBA00022833"/>
    </source>
</evidence>
<dbReference type="AlphaFoldDB" id="A0ABD3A3L1"/>
<feature type="compositionally biased region" description="Basic and acidic residues" evidence="4">
    <location>
        <begin position="94"/>
        <end position="115"/>
    </location>
</feature>
<evidence type="ECO:0000256" key="2">
    <source>
        <dbReference type="ARBA" id="ARBA00022771"/>
    </source>
</evidence>
<dbReference type="EMBL" id="JBJUIK010000006">
    <property type="protein sequence ID" value="KAL3525145.1"/>
    <property type="molecule type" value="Genomic_DNA"/>
</dbReference>
<reference evidence="6 7" key="1">
    <citation type="submission" date="2024-11" db="EMBL/GenBank/DDBJ databases">
        <title>A near-complete genome assembly of Cinchona calisaya.</title>
        <authorList>
            <person name="Lian D.C."/>
            <person name="Zhao X.W."/>
            <person name="Wei L."/>
        </authorList>
    </citation>
    <scope>NUCLEOTIDE SEQUENCE [LARGE SCALE GENOMIC DNA]</scope>
    <source>
        <tissue evidence="6">Nenye</tissue>
    </source>
</reference>
<gene>
    <name evidence="6" type="ORF">ACH5RR_013517</name>
</gene>
<keyword evidence="1" id="KW-0479">Metal-binding</keyword>
<accession>A0ABD3A3L1</accession>